<protein>
    <submittedName>
        <fullName evidence="9">ABC transporter permease</fullName>
    </submittedName>
</protein>
<organism evidence="9 10">
    <name type="scientific">Pontiella agarivorans</name>
    <dbReference type="NCBI Taxonomy" id="3038953"/>
    <lineage>
        <taxon>Bacteria</taxon>
        <taxon>Pseudomonadati</taxon>
        <taxon>Kiritimatiellota</taxon>
        <taxon>Kiritimatiellia</taxon>
        <taxon>Kiritimatiellales</taxon>
        <taxon>Pontiellaceae</taxon>
        <taxon>Pontiella</taxon>
    </lineage>
</organism>
<feature type="transmembrane region" description="Helical" evidence="6">
    <location>
        <begin position="347"/>
        <end position="372"/>
    </location>
</feature>
<evidence type="ECO:0000256" key="1">
    <source>
        <dbReference type="ARBA" id="ARBA00004651"/>
    </source>
</evidence>
<dbReference type="Pfam" id="PF12704">
    <property type="entry name" value="MacB_PCD"/>
    <property type="match status" value="1"/>
</dbReference>
<dbReference type="Pfam" id="PF02687">
    <property type="entry name" value="FtsX"/>
    <property type="match status" value="1"/>
</dbReference>
<dbReference type="Proteomes" id="UP001290861">
    <property type="component" value="Unassembled WGS sequence"/>
</dbReference>
<comment type="caution">
    <text evidence="9">The sequence shown here is derived from an EMBL/GenBank/DDBJ whole genome shotgun (WGS) entry which is preliminary data.</text>
</comment>
<feature type="domain" description="ABC3 transporter permease C-terminal" evidence="7">
    <location>
        <begin position="259"/>
        <end position="369"/>
    </location>
</feature>
<keyword evidence="3 6" id="KW-0812">Transmembrane</keyword>
<evidence type="ECO:0000259" key="7">
    <source>
        <dbReference type="Pfam" id="PF02687"/>
    </source>
</evidence>
<feature type="transmembrane region" description="Helical" evidence="6">
    <location>
        <begin position="258"/>
        <end position="280"/>
    </location>
</feature>
<dbReference type="InterPro" id="IPR051125">
    <property type="entry name" value="ABC-4/HrtB_transporter"/>
</dbReference>
<reference evidence="9 10" key="1">
    <citation type="journal article" date="2024" name="Appl. Environ. Microbiol.">
        <title>Pontiella agarivorans sp. nov., a novel marine anaerobic bacterium capable of degrading macroalgal polysaccharides and fixing nitrogen.</title>
        <authorList>
            <person name="Liu N."/>
            <person name="Kivenson V."/>
            <person name="Peng X."/>
            <person name="Cui Z."/>
            <person name="Lankiewicz T.S."/>
            <person name="Gosselin K.M."/>
            <person name="English C.J."/>
            <person name="Blair E.M."/>
            <person name="O'Malley M.A."/>
            <person name="Valentine D.L."/>
        </authorList>
    </citation>
    <scope>NUCLEOTIDE SEQUENCE [LARGE SCALE GENOMIC DNA]</scope>
    <source>
        <strain evidence="9 10">NLcol2</strain>
    </source>
</reference>
<keyword evidence="5 6" id="KW-0472">Membrane</keyword>
<gene>
    <name evidence="9" type="ORF">P9H32_11610</name>
</gene>
<evidence type="ECO:0000313" key="10">
    <source>
        <dbReference type="Proteomes" id="UP001290861"/>
    </source>
</evidence>
<proteinExistence type="predicted"/>
<name>A0ABU5MYI5_9BACT</name>
<evidence type="ECO:0000256" key="6">
    <source>
        <dbReference type="SAM" id="Phobius"/>
    </source>
</evidence>
<comment type="subcellular location">
    <subcellularLocation>
        <location evidence="1">Cell membrane</location>
        <topology evidence="1">Multi-pass membrane protein</topology>
    </subcellularLocation>
</comment>
<keyword evidence="2" id="KW-1003">Cell membrane</keyword>
<evidence type="ECO:0000256" key="2">
    <source>
        <dbReference type="ARBA" id="ARBA00022475"/>
    </source>
</evidence>
<dbReference type="InterPro" id="IPR003838">
    <property type="entry name" value="ABC3_permease_C"/>
</dbReference>
<feature type="domain" description="MacB-like periplasmic core" evidence="8">
    <location>
        <begin position="22"/>
        <end position="218"/>
    </location>
</feature>
<dbReference type="PANTHER" id="PTHR43738:SF3">
    <property type="entry name" value="ABC TRANSPORTER PERMEASE"/>
    <property type="match status" value="1"/>
</dbReference>
<dbReference type="PANTHER" id="PTHR43738">
    <property type="entry name" value="ABC TRANSPORTER, MEMBRANE PROTEIN"/>
    <property type="match status" value="1"/>
</dbReference>
<sequence>MLPFGYAIRNLMRDPMRLLQAVLGSGLVVLMVMIAAAINNGMTGVLSASGSEENVILLGAGSEESVLRSEISERTAGIVESSITGLEETAGVRAVSPEIHQMIYISVNSKDRKQAFVRGVTPQALMVHQEVSVQEGRYLRPGQVLVGRLAWRRLGLPEDALQPGKEIRIEDSTMTIAGIFSAPGTVMESEIWMDINDLRSMSQREHLSCVVVRLGDGEFEDIDLFTKQRLDLELGALRESDYFAKIAAFYAPIRGMTWVTALLIATGALLGGLNTLYAAFAPRIREIATLQAIGYGRRAIMFSLIQESTIAALSGALLASFAAIGLLDGIAVSFSIGSFILRVSPSVAAAGLITGLGLGLIGAIPPGLRCLLPPLPSALRSAG</sequence>
<dbReference type="RefSeq" id="WP_322609055.1">
    <property type="nucleotide sequence ID" value="NZ_JARVCO010000010.1"/>
</dbReference>
<evidence type="ECO:0000259" key="8">
    <source>
        <dbReference type="Pfam" id="PF12704"/>
    </source>
</evidence>
<evidence type="ECO:0000256" key="3">
    <source>
        <dbReference type="ARBA" id="ARBA00022692"/>
    </source>
</evidence>
<keyword evidence="4 6" id="KW-1133">Transmembrane helix</keyword>
<feature type="transmembrane region" description="Helical" evidence="6">
    <location>
        <begin position="301"/>
        <end position="327"/>
    </location>
</feature>
<dbReference type="EMBL" id="JARVCO010000010">
    <property type="protein sequence ID" value="MDZ8119271.1"/>
    <property type="molecule type" value="Genomic_DNA"/>
</dbReference>
<evidence type="ECO:0000256" key="4">
    <source>
        <dbReference type="ARBA" id="ARBA00022989"/>
    </source>
</evidence>
<accession>A0ABU5MYI5</accession>
<evidence type="ECO:0000256" key="5">
    <source>
        <dbReference type="ARBA" id="ARBA00023136"/>
    </source>
</evidence>
<keyword evidence="10" id="KW-1185">Reference proteome</keyword>
<dbReference type="InterPro" id="IPR025857">
    <property type="entry name" value="MacB_PCD"/>
</dbReference>
<evidence type="ECO:0000313" key="9">
    <source>
        <dbReference type="EMBL" id="MDZ8119271.1"/>
    </source>
</evidence>